<evidence type="ECO:0000256" key="1">
    <source>
        <dbReference type="SAM" id="MobiDB-lite"/>
    </source>
</evidence>
<dbReference type="AlphaFoldDB" id="A0A0B5EII7"/>
<reference evidence="2 3" key="1">
    <citation type="submission" date="2015-01" db="EMBL/GenBank/DDBJ databases">
        <title>Enhanced salinomycin production by adjusting the supply of polyketide extender units in Streptomyce albus DSM 41398.</title>
        <authorList>
            <person name="Lu C."/>
        </authorList>
    </citation>
    <scope>NUCLEOTIDE SEQUENCE [LARGE SCALE GENOMIC DNA]</scope>
    <source>
        <strain evidence="3">ATCC 21838 / DSM 41398 / FERM P-419 / JCM 4703 / NBRC 107858</strain>
    </source>
</reference>
<protein>
    <submittedName>
        <fullName evidence="2">Uncharacterized protein</fullName>
    </submittedName>
</protein>
<sequence>MRPQNVRKRTDGSSAHPVTPHSSSPCYMAVDGVSVQHKSVPFEQFSRVAVREPVSRFGPTLREGEAQINECCARHIDGTFALPPPGS</sequence>
<name>A0A0B5EII7_STRA4</name>
<accession>A0A0B5EII7</accession>
<dbReference type="KEGG" id="sals:SLNWT_0898"/>
<evidence type="ECO:0000313" key="3">
    <source>
        <dbReference type="Proteomes" id="UP000031523"/>
    </source>
</evidence>
<evidence type="ECO:0000313" key="2">
    <source>
        <dbReference type="EMBL" id="AJE81274.1"/>
    </source>
</evidence>
<dbReference type="EMBL" id="CP010519">
    <property type="protein sequence ID" value="AJE81274.1"/>
    <property type="molecule type" value="Genomic_DNA"/>
</dbReference>
<gene>
    <name evidence="2" type="ORF">SLNWT_0898</name>
</gene>
<dbReference type="Proteomes" id="UP000031523">
    <property type="component" value="Chromosome"/>
</dbReference>
<proteinExistence type="predicted"/>
<keyword evidence="3" id="KW-1185">Reference proteome</keyword>
<organism evidence="2 3">
    <name type="scientific">Streptomyces albus (strain ATCC 21838 / DSM 41398 / FERM P-419 / JCM 4703 / NBRC 107858)</name>
    <dbReference type="NCBI Taxonomy" id="1081613"/>
    <lineage>
        <taxon>Bacteria</taxon>
        <taxon>Bacillati</taxon>
        <taxon>Actinomycetota</taxon>
        <taxon>Actinomycetes</taxon>
        <taxon>Kitasatosporales</taxon>
        <taxon>Streptomycetaceae</taxon>
        <taxon>Streptomyces</taxon>
    </lineage>
</organism>
<feature type="region of interest" description="Disordered" evidence="1">
    <location>
        <begin position="1"/>
        <end position="25"/>
    </location>
</feature>